<dbReference type="Pfam" id="PF01979">
    <property type="entry name" value="Amidohydro_1"/>
    <property type="match status" value="1"/>
</dbReference>
<name>A0ABD6QJ38_MYCFO</name>
<dbReference type="InterPro" id="IPR051781">
    <property type="entry name" value="Metallo-dep_Hydrolase"/>
</dbReference>
<organism evidence="3 4">
    <name type="scientific">Mycolicibacterium fortuitum</name>
    <name type="common">Mycobacterium fortuitum</name>
    <dbReference type="NCBI Taxonomy" id="1766"/>
    <lineage>
        <taxon>Bacteria</taxon>
        <taxon>Bacillati</taxon>
        <taxon>Actinomycetota</taxon>
        <taxon>Actinomycetes</taxon>
        <taxon>Mycobacteriales</taxon>
        <taxon>Mycobacteriaceae</taxon>
        <taxon>Mycolicibacterium</taxon>
    </lineage>
</organism>
<dbReference type="PANTHER" id="PTHR43135">
    <property type="entry name" value="ALPHA-D-RIBOSE 1-METHYLPHOSPHONATE 5-TRIPHOSPHATE DIPHOSPHATASE"/>
    <property type="match status" value="1"/>
</dbReference>
<dbReference type="Proteomes" id="UP000187001">
    <property type="component" value="Unassembled WGS sequence"/>
</dbReference>
<accession>A0ABD6QJ38</accession>
<dbReference type="PANTHER" id="PTHR43135:SF3">
    <property type="entry name" value="ALPHA-D-RIBOSE 1-METHYLPHOSPHONATE 5-TRIPHOSPHATE DIPHOSPHATASE"/>
    <property type="match status" value="1"/>
</dbReference>
<dbReference type="EMBL" id="MBER01000102">
    <property type="protein sequence ID" value="OMC40863.1"/>
    <property type="molecule type" value="Genomic_DNA"/>
</dbReference>
<dbReference type="Gene3D" id="3.20.20.140">
    <property type="entry name" value="Metal-dependent hydrolases"/>
    <property type="match status" value="1"/>
</dbReference>
<dbReference type="Gene3D" id="2.30.40.10">
    <property type="entry name" value="Urease, subunit C, domain 1"/>
    <property type="match status" value="1"/>
</dbReference>
<feature type="domain" description="Amidohydrolase-related" evidence="2">
    <location>
        <begin position="67"/>
        <end position="448"/>
    </location>
</feature>
<evidence type="ECO:0000313" key="3">
    <source>
        <dbReference type="EMBL" id="OMC40863.1"/>
    </source>
</evidence>
<reference evidence="3 4" key="1">
    <citation type="submission" date="2016-07" db="EMBL/GenBank/DDBJ databases">
        <authorList>
            <person name="Sutton G."/>
            <person name="Brinkac L."/>
            <person name="Sanka R."/>
            <person name="Adams M."/>
            <person name="Lau E."/>
            <person name="Kumar A."/>
            <person name="Macaden R."/>
        </authorList>
    </citation>
    <scope>NUCLEOTIDE SEQUENCE [LARGE SCALE GENOMIC DNA]</scope>
    <source>
        <strain evidence="3 4">GA-0871</strain>
    </source>
</reference>
<feature type="region of interest" description="Disordered" evidence="1">
    <location>
        <begin position="454"/>
        <end position="478"/>
    </location>
</feature>
<gene>
    <name evidence="3" type="ORF">A5742_32055</name>
</gene>
<dbReference type="SUPFAM" id="SSF51338">
    <property type="entry name" value="Composite domain of metallo-dependent hydrolases"/>
    <property type="match status" value="1"/>
</dbReference>
<evidence type="ECO:0000259" key="2">
    <source>
        <dbReference type="Pfam" id="PF01979"/>
    </source>
</evidence>
<protein>
    <recommendedName>
        <fullName evidence="2">Amidohydrolase-related domain-containing protein</fullName>
    </recommendedName>
</protein>
<evidence type="ECO:0000256" key="1">
    <source>
        <dbReference type="SAM" id="MobiDB-lite"/>
    </source>
</evidence>
<dbReference type="InterPro" id="IPR032466">
    <property type="entry name" value="Metal_Hydrolase"/>
</dbReference>
<evidence type="ECO:0000313" key="4">
    <source>
        <dbReference type="Proteomes" id="UP000187001"/>
    </source>
</evidence>
<dbReference type="AlphaFoldDB" id="A0ABD6QJ38"/>
<comment type="caution">
    <text evidence="3">The sequence shown here is derived from an EMBL/GenBank/DDBJ whole genome shotgun (WGS) entry which is preliminary data.</text>
</comment>
<dbReference type="InterPro" id="IPR006680">
    <property type="entry name" value="Amidohydro-rel"/>
</dbReference>
<proteinExistence type="predicted"/>
<sequence length="478" mass="52191">MDHKEEHQMTSTLTAITNVHLINGRGGLPQRDTTVIVDGDRFSTIGPTESTEVPAGATVIDGSNRWMLPGYVNGNVHLLDAWMFMVGPGTIEYLARWEGRYVEVIEEAAQLELRNGVTTVFDTYNAIEPVLTARDRINAGTSQGARIFAAGAIVGMGGPFSADFHFAGRKAAAQSFVNRIDAMFEAGVGHQLSLLPRQEIRPRIRDYLARGVDMLKIAVSDHIFMTVGLDRSYLTFTRPVLDLIVEEARSVGVPVLSHSLSVESLETSVDLGADVLIHANYTMGQPIPHRLIDKIVDSNCYAELQTIHDEHRKGLEEVGSWAALLGGGAFADNERTLIGADAKILMGTDAGCPSVDHLTDLSPREREDRPWTLGGDHFHWTQSMVEKGMTPLQAITAATLSVARGYGKDHLIGSVETGKLADFVLLDSDPLEDIRHLRTITDVYQAGRAVDRESLPTHPIVSTHPADEHPSLIAGRSR</sequence>
<dbReference type="SUPFAM" id="SSF51556">
    <property type="entry name" value="Metallo-dependent hydrolases"/>
    <property type="match status" value="1"/>
</dbReference>
<dbReference type="InterPro" id="IPR011059">
    <property type="entry name" value="Metal-dep_hydrolase_composite"/>
</dbReference>